<dbReference type="Proteomes" id="UP000289537">
    <property type="component" value="Chromosome"/>
</dbReference>
<proteinExistence type="predicted"/>
<reference evidence="4 5" key="1">
    <citation type="journal article" date="2017" name="Proc. Natl. Acad. Sci. U.S.A.">
        <title>Small genome symbiont underlies cuticle hardness in beetles.</title>
        <authorList>
            <person name="Anbutsu H."/>
            <person name="Moriyama M."/>
            <person name="Nikoh N."/>
            <person name="Hosokawa T."/>
            <person name="Futahashi R."/>
            <person name="Tanahashi M."/>
            <person name="Meng X.Y."/>
            <person name="Kuriwada T."/>
            <person name="Mori N."/>
            <person name="Oshima K."/>
            <person name="Hattori M."/>
            <person name="Fujie M."/>
            <person name="Satoh N."/>
            <person name="Maeda T."/>
            <person name="Shigenobu S."/>
            <person name="Koga R."/>
            <person name="Fukatsu T."/>
        </authorList>
    </citation>
    <scope>NUCLEOTIDE SEQUENCE [LARGE SCALE GENOMIC DNA]</scope>
    <source>
        <strain evidence="4">NARRFE1</strain>
    </source>
</reference>
<keyword evidence="1 4" id="KW-0645">Protease</keyword>
<dbReference type="EMBL" id="AP018161">
    <property type="protein sequence ID" value="BBA85052.1"/>
    <property type="molecule type" value="Genomic_DNA"/>
</dbReference>
<dbReference type="InterPro" id="IPR001478">
    <property type="entry name" value="PDZ"/>
</dbReference>
<dbReference type="PRINTS" id="PR00834">
    <property type="entry name" value="PROTEASES2C"/>
</dbReference>
<organism evidence="4 5">
    <name type="scientific">endosymbiont of Rhynchophorus ferrugineus</name>
    <dbReference type="NCBI Taxonomy" id="1972133"/>
    <lineage>
        <taxon>Bacteria</taxon>
        <taxon>Pseudomonadati</taxon>
        <taxon>Pseudomonadota</taxon>
        <taxon>Gammaproteobacteria</taxon>
        <taxon>Candidatus Nardonella</taxon>
    </lineage>
</organism>
<dbReference type="AlphaFoldDB" id="A0A2Z5TIF8"/>
<evidence type="ECO:0000259" key="3">
    <source>
        <dbReference type="SMART" id="SM00228"/>
    </source>
</evidence>
<accession>A0A2Z5TIF8</accession>
<keyword evidence="5" id="KW-1185">Reference proteome</keyword>
<dbReference type="OrthoDB" id="9758917at2"/>
<dbReference type="InterPro" id="IPR009003">
    <property type="entry name" value="Peptidase_S1_PA"/>
</dbReference>
<dbReference type="Gene3D" id="2.40.10.120">
    <property type="match status" value="1"/>
</dbReference>
<dbReference type="InterPro" id="IPR036034">
    <property type="entry name" value="PDZ_sf"/>
</dbReference>
<evidence type="ECO:0000313" key="4">
    <source>
        <dbReference type="EMBL" id="BBA85052.1"/>
    </source>
</evidence>
<dbReference type="Pfam" id="PF00595">
    <property type="entry name" value="PDZ"/>
    <property type="match status" value="1"/>
</dbReference>
<dbReference type="SMART" id="SM00228">
    <property type="entry name" value="PDZ"/>
    <property type="match status" value="1"/>
</dbReference>
<sequence length="349" mass="39281">MNNIFLLINLILNLINLSFCNNLNNNNEYKYNVFPKIIKKVMPAIVNIYIKGNKYDNNIKNKIYNFIYKNILKRKYFGGLGSGVIIDSKNGYILTNYHVINNSNLIKIQLYNKKELQAKLIDFDTKVDLALLKIISPFKNLVDIKISDFKNINVGDQVIAIGNPFGLGQTVTFGIISALGRSGINIHGIENFIQTDASINKGNSGGALINTKGELIGINTAILSPTGVNIGIGFAIPSNTINGLINQIKYYGKIKKYNIGIHGITIDNYISKKNNLNINYGVLIKEIDANSIAKKCGLLKNDIILYINKYKIKKFSDLKYILFINYSYKKKTILKILRNNINIDILIKF</sequence>
<dbReference type="PANTHER" id="PTHR43343">
    <property type="entry name" value="PEPTIDASE S12"/>
    <property type="match status" value="1"/>
</dbReference>
<evidence type="ECO:0000313" key="5">
    <source>
        <dbReference type="Proteomes" id="UP000289537"/>
    </source>
</evidence>
<evidence type="ECO:0000256" key="2">
    <source>
        <dbReference type="ARBA" id="ARBA00022801"/>
    </source>
</evidence>
<dbReference type="InterPro" id="IPR001940">
    <property type="entry name" value="Peptidase_S1C"/>
</dbReference>
<protein>
    <submittedName>
        <fullName evidence="4">Serine endoprotease</fullName>
    </submittedName>
</protein>
<evidence type="ECO:0000256" key="1">
    <source>
        <dbReference type="ARBA" id="ARBA00022670"/>
    </source>
</evidence>
<dbReference type="KEGG" id="eor:NARRFE1_01070"/>
<dbReference type="Pfam" id="PF13365">
    <property type="entry name" value="Trypsin_2"/>
    <property type="match status" value="1"/>
</dbReference>
<dbReference type="RefSeq" id="WP_148708402.1">
    <property type="nucleotide sequence ID" value="NZ_AP018161.1"/>
</dbReference>
<feature type="domain" description="PDZ" evidence="3">
    <location>
        <begin position="260"/>
        <end position="340"/>
    </location>
</feature>
<dbReference type="InterPro" id="IPR051201">
    <property type="entry name" value="Chloro_Bact_Ser_Proteases"/>
</dbReference>
<dbReference type="Gene3D" id="2.30.42.10">
    <property type="match status" value="1"/>
</dbReference>
<keyword evidence="2" id="KW-0378">Hydrolase</keyword>
<dbReference type="GO" id="GO:0004252">
    <property type="term" value="F:serine-type endopeptidase activity"/>
    <property type="evidence" value="ECO:0007669"/>
    <property type="project" value="InterPro"/>
</dbReference>
<dbReference type="GO" id="GO:0006508">
    <property type="term" value="P:proteolysis"/>
    <property type="evidence" value="ECO:0007669"/>
    <property type="project" value="UniProtKB-KW"/>
</dbReference>
<dbReference type="SUPFAM" id="SSF50156">
    <property type="entry name" value="PDZ domain-like"/>
    <property type="match status" value="1"/>
</dbReference>
<dbReference type="PANTHER" id="PTHR43343:SF3">
    <property type="entry name" value="PROTEASE DO-LIKE 8, CHLOROPLASTIC"/>
    <property type="match status" value="1"/>
</dbReference>
<name>A0A2Z5TIF8_9GAMM</name>
<gene>
    <name evidence="4" type="primary">degQ</name>
    <name evidence="4" type="ORF">NARRFE1_01070</name>
</gene>
<dbReference type="SUPFAM" id="SSF50494">
    <property type="entry name" value="Trypsin-like serine proteases"/>
    <property type="match status" value="1"/>
</dbReference>